<evidence type="ECO:0000256" key="2">
    <source>
        <dbReference type="SAM" id="Phobius"/>
    </source>
</evidence>
<feature type="compositionally biased region" description="Acidic residues" evidence="1">
    <location>
        <begin position="814"/>
        <end position="824"/>
    </location>
</feature>
<keyword evidence="2" id="KW-0812">Transmembrane</keyword>
<dbReference type="GeneID" id="37012605"/>
<dbReference type="InterPro" id="IPR056337">
    <property type="entry name" value="LHD_YVC1"/>
</dbReference>
<dbReference type="Pfam" id="PF23190">
    <property type="entry name" value="LHD_TRPY1"/>
    <property type="match status" value="1"/>
</dbReference>
<dbReference type="PANTHER" id="PTHR35859:SF6">
    <property type="entry name" value="ION TRANSPORT DOMAIN-CONTAINING PROTEIN"/>
    <property type="match status" value="1"/>
</dbReference>
<feature type="transmembrane region" description="Helical" evidence="2">
    <location>
        <begin position="301"/>
        <end position="319"/>
    </location>
</feature>
<gene>
    <name evidence="5" type="ORF">BCV69DRAFT_268625</name>
</gene>
<organism evidence="5 6">
    <name type="scientific">Pseudomicrostroma glucosiphilum</name>
    <dbReference type="NCBI Taxonomy" id="1684307"/>
    <lineage>
        <taxon>Eukaryota</taxon>
        <taxon>Fungi</taxon>
        <taxon>Dikarya</taxon>
        <taxon>Basidiomycota</taxon>
        <taxon>Ustilaginomycotina</taxon>
        <taxon>Exobasidiomycetes</taxon>
        <taxon>Microstromatales</taxon>
        <taxon>Microstromatales incertae sedis</taxon>
        <taxon>Pseudomicrostroma</taxon>
    </lineage>
</organism>
<proteinExistence type="predicted"/>
<evidence type="ECO:0000256" key="1">
    <source>
        <dbReference type="SAM" id="MobiDB-lite"/>
    </source>
</evidence>
<feature type="region of interest" description="Disordered" evidence="1">
    <location>
        <begin position="661"/>
        <end position="906"/>
    </location>
</feature>
<feature type="transmembrane region" description="Helical" evidence="2">
    <location>
        <begin position="468"/>
        <end position="489"/>
    </location>
</feature>
<dbReference type="InterPro" id="IPR056336">
    <property type="entry name" value="YVC1_C"/>
</dbReference>
<accession>A0A316UAW9</accession>
<sequence length="977" mass="105681">MASRRAGAATASASAISSAGGGGMASNSILPSPNDPRAIEQDRFLQDLEDENPELAVQTASQTPVYPVLQLLRQDIKSLIDTSLSWEDLTGHELNFALVRPLALKYSKLRSPAILYALLFTRIHFLRESERDLAYRTVNETRAALCELLATKLLRTFATDGMELVTALAAPFWPWQGADEATLAAAKARGLGGDDANSEATSTLEYAIQSSAKKFVATPLVQKVVDGIWNGNVVLGNAGSKHALVDDSWKKRPVTLYDPLTSPLLDHRRLRVPRIRAFLEAMNFICILVLYAWCLGSKDTMTFAISEALFTIWLVGLAIDELASLQEHGFSVYLGGSFFNVLDALFCTVGFTWLGIRIYSLVTGDTVASKTAFDILSLGAIVLCPRLASLLVADNVLLLSLRAMIKEFFYFLALALVFFLGFTATFYLLAEGDEWSIGTISWLLLRFTYGTTISLPEAQAFTETFGPLLVVSFTILAQTLLLTILISLLSSTFANVASHAQEVSLYQHACVALSASSSDAVFSYVPPTNVICLLIVYPASFFLTPRWLHKVNVWLIRATHLPVLLAIRVLQQYQWKKGIELATEKSGRILDNWGWKTQRGQPDVIESVFHDLYDQSAIPEELSNLFPTSKPISKTYSHPWLHSTDTQHSHPHQMYHHSADDTFEMPRGETPLPRGRVAVPRKGRDGSVAWGANRSSTWKDLASKSKDNEHRETLPEADGPQPGHDHSPSASSPTKKKKQPEGGHARGSSFSKILSGSHSTSASNKRSGSTSPDVSPSTSPRRRYMLLGRHRKGASEQKSREQGGASIDSILHEGEEDDPNGEEGAEPRAGDNNPQSMVDEAEADAQEGGGGGGGAAAAASPPPPLADQSGSLGELLDRRGSASGSVAAGGGGAEGAGESDRPGGTADILMRLLERLDDQAQAVERLEGLLKQTIKDQKKSKRSGSGGDAGGGQEDDDDDPEEGEEGKSTKKDKGKAK</sequence>
<dbReference type="InterPro" id="IPR052971">
    <property type="entry name" value="TRP_calcium_channel"/>
</dbReference>
<feature type="region of interest" description="Disordered" evidence="1">
    <location>
        <begin position="932"/>
        <end position="977"/>
    </location>
</feature>
<feature type="compositionally biased region" description="Low complexity" evidence="1">
    <location>
        <begin position="1"/>
        <end position="18"/>
    </location>
</feature>
<dbReference type="PANTHER" id="PTHR35859">
    <property type="entry name" value="NONSELECTIVE CATION CHANNEL PROTEIN"/>
    <property type="match status" value="1"/>
</dbReference>
<feature type="domain" description="YVC1 N-terminal linker helical" evidence="3">
    <location>
        <begin position="67"/>
        <end position="239"/>
    </location>
</feature>
<dbReference type="STRING" id="1684307.A0A316UAW9"/>
<keyword evidence="2" id="KW-0472">Membrane</keyword>
<evidence type="ECO:0000313" key="5">
    <source>
        <dbReference type="EMBL" id="PWN21984.1"/>
    </source>
</evidence>
<feature type="transmembrane region" description="Helical" evidence="2">
    <location>
        <begin position="408"/>
        <end position="429"/>
    </location>
</feature>
<feature type="domain" description="Calcium channel YVC1-like C-terminal transmembrane" evidence="4">
    <location>
        <begin position="287"/>
        <end position="571"/>
    </location>
</feature>
<evidence type="ECO:0000313" key="6">
    <source>
        <dbReference type="Proteomes" id="UP000245942"/>
    </source>
</evidence>
<feature type="region of interest" description="Disordered" evidence="1">
    <location>
        <begin position="1"/>
        <end position="37"/>
    </location>
</feature>
<dbReference type="Proteomes" id="UP000245942">
    <property type="component" value="Unassembled WGS sequence"/>
</dbReference>
<protein>
    <recommendedName>
        <fullName evidence="7">Ion transport domain-containing protein</fullName>
    </recommendedName>
</protein>
<feature type="transmembrane region" description="Helical" evidence="2">
    <location>
        <begin position="376"/>
        <end position="401"/>
    </location>
</feature>
<evidence type="ECO:0000259" key="3">
    <source>
        <dbReference type="Pfam" id="PF23190"/>
    </source>
</evidence>
<reference evidence="5 6" key="1">
    <citation type="journal article" date="2018" name="Mol. Biol. Evol.">
        <title>Broad Genomic Sampling Reveals a Smut Pathogenic Ancestry of the Fungal Clade Ustilaginomycotina.</title>
        <authorList>
            <person name="Kijpornyongpan T."/>
            <person name="Mondo S.J."/>
            <person name="Barry K."/>
            <person name="Sandor L."/>
            <person name="Lee J."/>
            <person name="Lipzen A."/>
            <person name="Pangilinan J."/>
            <person name="LaButti K."/>
            <person name="Hainaut M."/>
            <person name="Henrissat B."/>
            <person name="Grigoriev I.V."/>
            <person name="Spatafora J.W."/>
            <person name="Aime M.C."/>
        </authorList>
    </citation>
    <scope>NUCLEOTIDE SEQUENCE [LARGE SCALE GENOMIC DNA]</scope>
    <source>
        <strain evidence="5 6">MCA 4718</strain>
    </source>
</reference>
<keyword evidence="2" id="KW-1133">Transmembrane helix</keyword>
<feature type="transmembrane region" description="Helical" evidence="2">
    <location>
        <begin position="331"/>
        <end position="356"/>
    </location>
</feature>
<feature type="transmembrane region" description="Helical" evidence="2">
    <location>
        <begin position="524"/>
        <end position="544"/>
    </location>
</feature>
<feature type="compositionally biased region" description="Polar residues" evidence="1">
    <location>
        <begin position="748"/>
        <end position="765"/>
    </location>
</feature>
<dbReference type="OrthoDB" id="2373987at2759"/>
<dbReference type="EMBL" id="KZ819324">
    <property type="protein sequence ID" value="PWN21984.1"/>
    <property type="molecule type" value="Genomic_DNA"/>
</dbReference>
<feature type="compositionally biased region" description="Low complexity" evidence="1">
    <location>
        <begin position="766"/>
        <end position="779"/>
    </location>
</feature>
<evidence type="ECO:0000259" key="4">
    <source>
        <dbReference type="Pfam" id="PF23317"/>
    </source>
</evidence>
<dbReference type="AlphaFoldDB" id="A0A316UAW9"/>
<feature type="transmembrane region" description="Helical" evidence="2">
    <location>
        <begin position="277"/>
        <end position="295"/>
    </location>
</feature>
<feature type="compositionally biased region" description="Basic and acidic residues" evidence="1">
    <location>
        <begin position="701"/>
        <end position="714"/>
    </location>
</feature>
<evidence type="ECO:0008006" key="7">
    <source>
        <dbReference type="Google" id="ProtNLM"/>
    </source>
</evidence>
<name>A0A316UAW9_9BASI</name>
<dbReference type="Pfam" id="PF23317">
    <property type="entry name" value="YVC1_C"/>
    <property type="match status" value="1"/>
</dbReference>
<keyword evidence="6" id="KW-1185">Reference proteome</keyword>
<feature type="compositionally biased region" description="Acidic residues" evidence="1">
    <location>
        <begin position="953"/>
        <end position="964"/>
    </location>
</feature>
<dbReference type="RefSeq" id="XP_025349144.1">
    <property type="nucleotide sequence ID" value="XM_025490871.1"/>
</dbReference>
<feature type="compositionally biased region" description="Basic residues" evidence="1">
    <location>
        <begin position="780"/>
        <end position="792"/>
    </location>
</feature>